<proteinExistence type="predicted"/>
<keyword evidence="1" id="KW-0645">Protease</keyword>
<gene>
    <name evidence="1" type="primary">MAIP1.2</name>
    <name evidence="1" type="ORF">GBF38_013846</name>
</gene>
<accession>A0ACB7F6L7</accession>
<evidence type="ECO:0000313" key="2">
    <source>
        <dbReference type="Proteomes" id="UP000805704"/>
    </source>
</evidence>
<dbReference type="EMBL" id="CM024804">
    <property type="protein sequence ID" value="KAG8009807.1"/>
    <property type="molecule type" value="Genomic_DNA"/>
</dbReference>
<sequence length="160" mass="18160">MTRGSRINPLVVSHPIQALVHISNLMSSGQYHRLAGIVPTETIEHIEQKCSSLSDARRQQLAVAMDEIVAALPENVSLIFDKHGKKFCSIVLRFWFLSTPGGPDDPESRIFKVAPREDGGPQRKIVSAVFEFHREVSRGASPDWTVTTVWHWHWHWKEAE</sequence>
<name>A0ACB7F6L7_NIBAL</name>
<keyword evidence="2" id="KW-1185">Reference proteome</keyword>
<evidence type="ECO:0000313" key="1">
    <source>
        <dbReference type="EMBL" id="KAG8009807.1"/>
    </source>
</evidence>
<protein>
    <submittedName>
        <fullName evidence="1">M-AAA protease-interacting protein 1</fullName>
    </submittedName>
</protein>
<dbReference type="Proteomes" id="UP000805704">
    <property type="component" value="Chromosome 16"/>
</dbReference>
<reference evidence="1" key="1">
    <citation type="submission" date="2020-04" db="EMBL/GenBank/DDBJ databases">
        <title>A chromosome-scale assembly and high-density genetic map of the yellow drum (Nibea albiflora) genome.</title>
        <authorList>
            <person name="Xu D."/>
            <person name="Zhang W."/>
            <person name="Chen R."/>
            <person name="Tan P."/>
            <person name="Wang L."/>
            <person name="Song H."/>
            <person name="Tian L."/>
            <person name="Zhu Q."/>
            <person name="Wang B."/>
        </authorList>
    </citation>
    <scope>NUCLEOTIDE SEQUENCE</scope>
    <source>
        <strain evidence="1">ZJHYS-2018</strain>
    </source>
</reference>
<keyword evidence="1" id="KW-0378">Hydrolase</keyword>
<organism evidence="1 2">
    <name type="scientific">Nibea albiflora</name>
    <name type="common">Yellow drum</name>
    <name type="synonym">Corvina albiflora</name>
    <dbReference type="NCBI Taxonomy" id="240163"/>
    <lineage>
        <taxon>Eukaryota</taxon>
        <taxon>Metazoa</taxon>
        <taxon>Chordata</taxon>
        <taxon>Craniata</taxon>
        <taxon>Vertebrata</taxon>
        <taxon>Euteleostomi</taxon>
        <taxon>Actinopterygii</taxon>
        <taxon>Neopterygii</taxon>
        <taxon>Teleostei</taxon>
        <taxon>Neoteleostei</taxon>
        <taxon>Acanthomorphata</taxon>
        <taxon>Eupercaria</taxon>
        <taxon>Sciaenidae</taxon>
        <taxon>Nibea</taxon>
    </lineage>
</organism>
<comment type="caution">
    <text evidence="1">The sequence shown here is derived from an EMBL/GenBank/DDBJ whole genome shotgun (WGS) entry which is preliminary data.</text>
</comment>